<proteinExistence type="inferred from homology"/>
<evidence type="ECO:0000313" key="12">
    <source>
        <dbReference type="EMBL" id="TBO57962.1"/>
    </source>
</evidence>
<evidence type="ECO:0000256" key="5">
    <source>
        <dbReference type="ARBA" id="ARBA00022692"/>
    </source>
</evidence>
<keyword evidence="5 10" id="KW-0812">Transmembrane</keyword>
<evidence type="ECO:0000259" key="11">
    <source>
        <dbReference type="Pfam" id="PF00535"/>
    </source>
</evidence>
<comment type="subcellular location">
    <subcellularLocation>
        <location evidence="1">Cell membrane</location>
        <topology evidence="1">Multi-pass membrane protein</topology>
    </subcellularLocation>
</comment>
<dbReference type="FunFam" id="3.90.550.10:FF:000079">
    <property type="entry name" value="Probable glycosyl transferase"/>
    <property type="match status" value="1"/>
</dbReference>
<feature type="region of interest" description="Disordered" evidence="9">
    <location>
        <begin position="323"/>
        <end position="342"/>
    </location>
</feature>
<keyword evidence="4 12" id="KW-0808">Transferase</keyword>
<keyword evidence="7 10" id="KW-0472">Membrane</keyword>
<keyword evidence="6 10" id="KW-1133">Transmembrane helix</keyword>
<evidence type="ECO:0000256" key="7">
    <source>
        <dbReference type="ARBA" id="ARBA00023136"/>
    </source>
</evidence>
<evidence type="ECO:0000256" key="2">
    <source>
        <dbReference type="ARBA" id="ARBA00022475"/>
    </source>
</evidence>
<dbReference type="PANTHER" id="PTHR48090:SF8">
    <property type="entry name" value="GLYCOSYLTRANSFERASE CSBB-RELATED"/>
    <property type="match status" value="1"/>
</dbReference>
<dbReference type="AlphaFoldDB" id="A0A4Q9HSI8"/>
<protein>
    <submittedName>
        <fullName evidence="12">Glycosyltransferase</fullName>
    </submittedName>
</protein>
<evidence type="ECO:0000256" key="1">
    <source>
        <dbReference type="ARBA" id="ARBA00004651"/>
    </source>
</evidence>
<evidence type="ECO:0000256" key="9">
    <source>
        <dbReference type="SAM" id="MobiDB-lite"/>
    </source>
</evidence>
<reference evidence="12 13" key="1">
    <citation type="submission" date="2019-02" db="EMBL/GenBank/DDBJ databases">
        <title>Draft Genome Sequence of Streptomyces sp. AM-2504, identified by 16S rRNA comparative analysis as a Streptomyces Kasugaensis strain.</title>
        <authorList>
            <person name="Napolioni V."/>
            <person name="Giuliodori A.M."/>
            <person name="Spurio R."/>
            <person name="Fabbretti A."/>
        </authorList>
    </citation>
    <scope>NUCLEOTIDE SEQUENCE [LARGE SCALE GENOMIC DNA]</scope>
    <source>
        <strain evidence="12 13">AM-2504</strain>
    </source>
</reference>
<gene>
    <name evidence="12" type="ORF">EYS09_19940</name>
</gene>
<evidence type="ECO:0000256" key="6">
    <source>
        <dbReference type="ARBA" id="ARBA00022989"/>
    </source>
</evidence>
<dbReference type="CDD" id="cd04187">
    <property type="entry name" value="DPM1_like_bac"/>
    <property type="match status" value="1"/>
</dbReference>
<name>A0A4Q9HSI8_STRKA</name>
<feature type="transmembrane region" description="Helical" evidence="10">
    <location>
        <begin position="228"/>
        <end position="249"/>
    </location>
</feature>
<keyword evidence="3" id="KW-0328">Glycosyltransferase</keyword>
<keyword evidence="2" id="KW-1003">Cell membrane</keyword>
<dbReference type="PANTHER" id="PTHR48090">
    <property type="entry name" value="UNDECAPRENYL-PHOSPHATE 4-DEOXY-4-FORMAMIDO-L-ARABINOSE TRANSFERASE-RELATED"/>
    <property type="match status" value="1"/>
</dbReference>
<evidence type="ECO:0000256" key="4">
    <source>
        <dbReference type="ARBA" id="ARBA00022679"/>
    </source>
</evidence>
<sequence length="342" mass="37403">MKLSIVVPCYNEEAVISRFDDTIRTVLAPLAVEYELCYVDDGSADGTLHRLRTLAQQHPRTTRYVSFSRNFGKEPAMLAGLREATGDAVIIMDADLQHPPELIEKMLDLYQLGHDQVIAKRSREGDKRLRSALSRLYYRAVNTWVDVELTDGVGDFRLLSRTAVDALISLPEYNRFSKGLFSWIGFDTVTFDYRNAAREAGETKWRFGSLINYGIDGLISFNCRPLRLAIYAGLSLASLAAVYTLWIIGAALAGGVTAPGYVTLVAITVGLGGVQMVMLGLIGEYIGRIYYESKRRPHFLVKETDGTARTRPPAGAAAVAVAAGSAHAAHSPGSARRTPQAG</sequence>
<dbReference type="EMBL" id="SIXH01000176">
    <property type="protein sequence ID" value="TBO57962.1"/>
    <property type="molecule type" value="Genomic_DNA"/>
</dbReference>
<comment type="caution">
    <text evidence="12">The sequence shown here is derived from an EMBL/GenBank/DDBJ whole genome shotgun (WGS) entry which is preliminary data.</text>
</comment>
<accession>A0A4Q9HSI8</accession>
<feature type="transmembrane region" description="Helical" evidence="10">
    <location>
        <begin position="261"/>
        <end position="286"/>
    </location>
</feature>
<evidence type="ECO:0000256" key="8">
    <source>
        <dbReference type="ARBA" id="ARBA00038152"/>
    </source>
</evidence>
<evidence type="ECO:0000256" key="10">
    <source>
        <dbReference type="SAM" id="Phobius"/>
    </source>
</evidence>
<dbReference type="RefSeq" id="WP_131124241.1">
    <property type="nucleotide sequence ID" value="NZ_SIXH01000176.1"/>
</dbReference>
<dbReference type="InterPro" id="IPR029044">
    <property type="entry name" value="Nucleotide-diphossugar_trans"/>
</dbReference>
<organism evidence="12 13">
    <name type="scientific">Streptomyces kasugaensis</name>
    <dbReference type="NCBI Taxonomy" id="1946"/>
    <lineage>
        <taxon>Bacteria</taxon>
        <taxon>Bacillati</taxon>
        <taxon>Actinomycetota</taxon>
        <taxon>Actinomycetes</taxon>
        <taxon>Kitasatosporales</taxon>
        <taxon>Streptomycetaceae</taxon>
        <taxon>Streptomyces</taxon>
    </lineage>
</organism>
<dbReference type="Proteomes" id="UP000292452">
    <property type="component" value="Unassembled WGS sequence"/>
</dbReference>
<keyword evidence="13" id="KW-1185">Reference proteome</keyword>
<dbReference type="SUPFAM" id="SSF53448">
    <property type="entry name" value="Nucleotide-diphospho-sugar transferases"/>
    <property type="match status" value="1"/>
</dbReference>
<dbReference type="GO" id="GO:0016757">
    <property type="term" value="F:glycosyltransferase activity"/>
    <property type="evidence" value="ECO:0007669"/>
    <property type="project" value="UniProtKB-KW"/>
</dbReference>
<dbReference type="Pfam" id="PF00535">
    <property type="entry name" value="Glycos_transf_2"/>
    <property type="match status" value="1"/>
</dbReference>
<evidence type="ECO:0000313" key="13">
    <source>
        <dbReference type="Proteomes" id="UP000292452"/>
    </source>
</evidence>
<dbReference type="InterPro" id="IPR001173">
    <property type="entry name" value="Glyco_trans_2-like"/>
</dbReference>
<dbReference type="InterPro" id="IPR050256">
    <property type="entry name" value="Glycosyltransferase_2"/>
</dbReference>
<evidence type="ECO:0000256" key="3">
    <source>
        <dbReference type="ARBA" id="ARBA00022676"/>
    </source>
</evidence>
<dbReference type="GO" id="GO:0005886">
    <property type="term" value="C:plasma membrane"/>
    <property type="evidence" value="ECO:0007669"/>
    <property type="project" value="UniProtKB-SubCell"/>
</dbReference>
<dbReference type="Gene3D" id="3.90.550.10">
    <property type="entry name" value="Spore Coat Polysaccharide Biosynthesis Protein SpsA, Chain A"/>
    <property type="match status" value="1"/>
</dbReference>
<comment type="similarity">
    <text evidence="8">Belongs to the glycosyltransferase 2 family. GtrB subfamily.</text>
</comment>
<feature type="domain" description="Glycosyltransferase 2-like" evidence="11">
    <location>
        <begin position="4"/>
        <end position="166"/>
    </location>
</feature>